<evidence type="ECO:0008006" key="4">
    <source>
        <dbReference type="Google" id="ProtNLM"/>
    </source>
</evidence>
<dbReference type="EMBL" id="BJXJ01000008">
    <property type="protein sequence ID" value="GEM74943.1"/>
    <property type="molecule type" value="Genomic_DNA"/>
</dbReference>
<reference evidence="2 3" key="1">
    <citation type="submission" date="2019-07" db="EMBL/GenBank/DDBJ databases">
        <title>Whole genome shotgun sequence of Vibrio sagamiensis NBRC 104589.</title>
        <authorList>
            <person name="Hosoyama A."/>
            <person name="Uohara A."/>
            <person name="Ohji S."/>
            <person name="Ichikawa N."/>
        </authorList>
    </citation>
    <scope>NUCLEOTIDE SEQUENCE [LARGE SCALE GENOMIC DNA]</scope>
    <source>
        <strain evidence="2 3">NBRC 104589</strain>
    </source>
</reference>
<accession>A0A511QCB9</accession>
<gene>
    <name evidence="2" type="ORF">VSA01S_10550</name>
</gene>
<comment type="caution">
    <text evidence="2">The sequence shown here is derived from an EMBL/GenBank/DDBJ whole genome shotgun (WGS) entry which is preliminary data.</text>
</comment>
<keyword evidence="3" id="KW-1185">Reference proteome</keyword>
<feature type="transmembrane region" description="Helical" evidence="1">
    <location>
        <begin position="58"/>
        <end position="76"/>
    </location>
</feature>
<evidence type="ECO:0000313" key="3">
    <source>
        <dbReference type="Proteomes" id="UP000321922"/>
    </source>
</evidence>
<sequence length="165" mass="19126">MYQERYWREMDQLKVHVLYLELYLEKTINIDRAINMFLAIASSGSIAGWVIWQHLSFVWGAIIAVSQAVNAIKPYLPYAKRLRAVHSASNELESVFIAMESQWFKVAEGQLTSEQVHSLQMKYKEKIRQISQKHLGSSTLPENEKLLGKAMSSAKIYFDNFYPSY</sequence>
<keyword evidence="1" id="KW-0472">Membrane</keyword>
<protein>
    <recommendedName>
        <fullName evidence="4">SMODS and SLOG-associating 2TM effector domain-containing protein</fullName>
    </recommendedName>
</protein>
<dbReference type="Proteomes" id="UP000321922">
    <property type="component" value="Unassembled WGS sequence"/>
</dbReference>
<proteinExistence type="predicted"/>
<dbReference type="AlphaFoldDB" id="A0A511QCB9"/>
<keyword evidence="1" id="KW-0812">Transmembrane</keyword>
<evidence type="ECO:0000313" key="2">
    <source>
        <dbReference type="EMBL" id="GEM74943.1"/>
    </source>
</evidence>
<name>A0A511QCB9_9VIBR</name>
<feature type="transmembrane region" description="Helical" evidence="1">
    <location>
        <begin position="33"/>
        <end position="52"/>
    </location>
</feature>
<keyword evidence="1" id="KW-1133">Transmembrane helix</keyword>
<organism evidence="2 3">
    <name type="scientific">Vibrio sagamiensis NBRC 104589</name>
    <dbReference type="NCBI Taxonomy" id="1219064"/>
    <lineage>
        <taxon>Bacteria</taxon>
        <taxon>Pseudomonadati</taxon>
        <taxon>Pseudomonadota</taxon>
        <taxon>Gammaproteobacteria</taxon>
        <taxon>Vibrionales</taxon>
        <taxon>Vibrionaceae</taxon>
        <taxon>Vibrio</taxon>
    </lineage>
</organism>
<evidence type="ECO:0000256" key="1">
    <source>
        <dbReference type="SAM" id="Phobius"/>
    </source>
</evidence>